<dbReference type="Proteomes" id="UP000076848">
    <property type="component" value="Unassembled WGS sequence"/>
</dbReference>
<dbReference type="Gene3D" id="6.10.340.10">
    <property type="match status" value="1"/>
</dbReference>
<keyword evidence="1" id="KW-0812">Transmembrane</keyword>
<dbReference type="Pfam" id="PF13487">
    <property type="entry name" value="HD_5"/>
    <property type="match status" value="1"/>
</dbReference>
<dbReference type="SUPFAM" id="SSF103190">
    <property type="entry name" value="Sensory domain-like"/>
    <property type="match status" value="1"/>
</dbReference>
<dbReference type="InterPro" id="IPR029016">
    <property type="entry name" value="GAF-like_dom_sf"/>
</dbReference>
<keyword evidence="4" id="KW-1185">Reference proteome</keyword>
<evidence type="ECO:0000313" key="3">
    <source>
        <dbReference type="EMBL" id="SAI68179.1"/>
    </source>
</evidence>
<protein>
    <submittedName>
        <fullName evidence="3">Metal-dependent phosphohydrolase</fullName>
    </submittedName>
</protein>
<feature type="domain" description="HD-GYP" evidence="2">
    <location>
        <begin position="758"/>
        <end position="961"/>
    </location>
</feature>
<dbReference type="InterPro" id="IPR003607">
    <property type="entry name" value="HD/PDEase_dom"/>
</dbReference>
<dbReference type="Gene3D" id="3.30.450.40">
    <property type="match status" value="1"/>
</dbReference>
<dbReference type="Gene3D" id="1.10.3210.10">
    <property type="entry name" value="Hypothetical protein af1432"/>
    <property type="match status" value="2"/>
</dbReference>
<dbReference type="InterPro" id="IPR037522">
    <property type="entry name" value="HD_GYP_dom"/>
</dbReference>
<feature type="transmembrane region" description="Helical" evidence="1">
    <location>
        <begin position="307"/>
        <end position="325"/>
    </location>
</feature>
<dbReference type="PANTHER" id="PTHR43155">
    <property type="entry name" value="CYCLIC DI-GMP PHOSPHODIESTERASE PA4108-RELATED"/>
    <property type="match status" value="1"/>
</dbReference>
<dbReference type="RefSeq" id="WP_082852988.1">
    <property type="nucleotide sequence ID" value="NZ_FKIF01000003.1"/>
</dbReference>
<dbReference type="EMBL" id="FKIF01000003">
    <property type="protein sequence ID" value="SAI68179.1"/>
    <property type="molecule type" value="Genomic_DNA"/>
</dbReference>
<dbReference type="Gene3D" id="3.30.450.20">
    <property type="entry name" value="PAS domain"/>
    <property type="match status" value="1"/>
</dbReference>
<keyword evidence="1" id="KW-1133">Transmembrane helix</keyword>
<evidence type="ECO:0000259" key="2">
    <source>
        <dbReference type="PROSITE" id="PS51832"/>
    </source>
</evidence>
<sequence length="980" mass="108175">MKVRFHLLPTLLLGAFVLALTTVMIVFSMSKLRKLSEDSASTVFSLIAQRNADQLQAVLTNAASVVDAQSVLLPRQVLSEGRINETTLVPALMASLRAHPRIYSLYYGFGDGAFLQVIGVRGDIRIADRIHAPAGTFYAIRLIDPAARTETYRFLASNEKELGAQVNAATYVPSSRPWYDSALAAPGVHITDPYVYDSLQGLGLTLSRALREGNGVFGADVSLGDLESFAADSLEGRDGGILITDDRGRVLAAHASPNFNVPQVDATQLASRSTNPLFMQAAQLLRQTGTQIINVDGADLAYASRSVAITPSTAIHVVAFAPMGLYTGAVDTARNGLLLYGLVILGVCLPLTYLVARRISVALERLAAEAERIQRLDFGGERTVHSVFHEIDLLGQAQHTMKTAIRQRTEALDAARVNLQGLLDSGMQLSSRRSRDKVLRQILESACQLAHAHAGQFWLRTGPDTLQLAAHAFEDNHDWPTPALHVSSEDTPLDPCVWALAHKRPLRLDSSVHEFDLGVQRLLPGGAPSALLAVPVLARGDKPLGVLVLSDHGERRGTGFNADTVRYAQTLAAQAGIALENLNLIASQRELMDSILQLIAGAIDAKSAYTGAHCARVPELARMLAEEACEVKSGPLADFRFETDDEWREFRIGTWLHDCGKVTTPEHVVDKATKLETIYNRIHEIRTRFEVLLRDAEIQRLQSLLSGADAAGAQRDYEHLCAQLHEDYAFIAQCNIGGEASAPGTVERLREIGERTWLRYFDDRIGLSHAERERMANLPVPELPVREHLLADRPEHVVPRTDRNRYDERYGFRMEVPKDLYNFGELHNLAIERGTLTPEERFKINEHIIQTIVMLDQLPLPPNLRRVPEYAGTHHETLMGTGYPRRLRGDQLSIPARIMAIADIFEALTSSDRPYKKAKPLSEAVHILAGFRDRGHIDSELFKLFLTSGVFQRYAETYLAPEQIDPVDVASYLVEPQSAG</sequence>
<dbReference type="InterPro" id="IPR003018">
    <property type="entry name" value="GAF"/>
</dbReference>
<accession>A0A157SCT4</accession>
<dbReference type="OrthoDB" id="9774747at2"/>
<dbReference type="STRING" id="288768.SAMEA3906486_01880"/>
<keyword evidence="1" id="KW-0472">Membrane</keyword>
<dbReference type="Pfam" id="PF13185">
    <property type="entry name" value="GAF_2"/>
    <property type="match status" value="1"/>
</dbReference>
<name>A0A157SCT4_9BORD</name>
<dbReference type="CDD" id="cd12913">
    <property type="entry name" value="PDC1_MCP_like"/>
    <property type="match status" value="1"/>
</dbReference>
<dbReference type="InterPro" id="IPR029151">
    <property type="entry name" value="Sensor-like_sf"/>
</dbReference>
<gene>
    <name evidence="3" type="primary">mcpB</name>
    <name evidence="3" type="ORF">SAMEA3906486_01880</name>
</gene>
<dbReference type="SMART" id="SM00471">
    <property type="entry name" value="HDc"/>
    <property type="match status" value="1"/>
</dbReference>
<dbReference type="PANTHER" id="PTHR43155:SF2">
    <property type="entry name" value="CYCLIC DI-GMP PHOSPHODIESTERASE PA4108"/>
    <property type="match status" value="1"/>
</dbReference>
<dbReference type="AlphaFoldDB" id="A0A157SCT4"/>
<dbReference type="SUPFAM" id="SSF55781">
    <property type="entry name" value="GAF domain-like"/>
    <property type="match status" value="1"/>
</dbReference>
<dbReference type="PROSITE" id="PS51832">
    <property type="entry name" value="HD_GYP"/>
    <property type="match status" value="1"/>
</dbReference>
<keyword evidence="3" id="KW-0378">Hydrolase</keyword>
<feature type="transmembrane region" description="Helical" evidence="1">
    <location>
        <begin position="6"/>
        <end position="27"/>
    </location>
</feature>
<feature type="transmembrane region" description="Helical" evidence="1">
    <location>
        <begin position="337"/>
        <end position="356"/>
    </location>
</feature>
<evidence type="ECO:0000313" key="4">
    <source>
        <dbReference type="Proteomes" id="UP000076848"/>
    </source>
</evidence>
<organism evidence="3 4">
    <name type="scientific">Bordetella ansorpii</name>
    <dbReference type="NCBI Taxonomy" id="288768"/>
    <lineage>
        <taxon>Bacteria</taxon>
        <taxon>Pseudomonadati</taxon>
        <taxon>Pseudomonadota</taxon>
        <taxon>Betaproteobacteria</taxon>
        <taxon>Burkholderiales</taxon>
        <taxon>Alcaligenaceae</taxon>
        <taxon>Bordetella</taxon>
    </lineage>
</organism>
<dbReference type="GO" id="GO:0008081">
    <property type="term" value="F:phosphoric diester hydrolase activity"/>
    <property type="evidence" value="ECO:0007669"/>
    <property type="project" value="UniProtKB-ARBA"/>
</dbReference>
<dbReference type="CDD" id="cd00077">
    <property type="entry name" value="HDc"/>
    <property type="match status" value="1"/>
</dbReference>
<evidence type="ECO:0000256" key="1">
    <source>
        <dbReference type="SAM" id="Phobius"/>
    </source>
</evidence>
<reference evidence="3 4" key="1">
    <citation type="submission" date="2016-04" db="EMBL/GenBank/DDBJ databases">
        <authorList>
            <consortium name="Pathogen Informatics"/>
        </authorList>
    </citation>
    <scope>NUCLEOTIDE SEQUENCE [LARGE SCALE GENOMIC DNA]</scope>
    <source>
        <strain evidence="3 4">H050680373</strain>
    </source>
</reference>
<dbReference type="SUPFAM" id="SSF109604">
    <property type="entry name" value="HD-domain/PDEase-like"/>
    <property type="match status" value="2"/>
</dbReference>
<proteinExistence type="predicted"/>
<dbReference type="SMART" id="SM00065">
    <property type="entry name" value="GAF"/>
    <property type="match status" value="1"/>
</dbReference>